<organism evidence="2">
    <name type="scientific">freshwater metagenome</name>
    <dbReference type="NCBI Taxonomy" id="449393"/>
    <lineage>
        <taxon>unclassified sequences</taxon>
        <taxon>metagenomes</taxon>
        <taxon>ecological metagenomes</taxon>
    </lineage>
</organism>
<dbReference type="InterPro" id="IPR043128">
    <property type="entry name" value="Rev_trsase/Diguanyl_cyclase"/>
</dbReference>
<dbReference type="AlphaFoldDB" id="A0A6J7KBM2"/>
<evidence type="ECO:0000313" key="2">
    <source>
        <dbReference type="EMBL" id="CAB4953488.1"/>
    </source>
</evidence>
<dbReference type="EMBL" id="CAEZTA010000077">
    <property type="protein sequence ID" value="CAB4556953.1"/>
    <property type="molecule type" value="Genomic_DNA"/>
</dbReference>
<dbReference type="Gene3D" id="3.30.70.270">
    <property type="match status" value="1"/>
</dbReference>
<name>A0A6J7KBM2_9ZZZZ</name>
<reference evidence="2" key="1">
    <citation type="submission" date="2020-05" db="EMBL/GenBank/DDBJ databases">
        <authorList>
            <person name="Chiriac C."/>
            <person name="Salcher M."/>
            <person name="Ghai R."/>
            <person name="Kavagutti S V."/>
        </authorList>
    </citation>
    <scope>NUCLEOTIDE SEQUENCE</scope>
</reference>
<proteinExistence type="predicted"/>
<dbReference type="EMBL" id="CAFBNQ010000020">
    <property type="protein sequence ID" value="CAB4953488.1"/>
    <property type="molecule type" value="Genomic_DNA"/>
</dbReference>
<dbReference type="InterPro" id="IPR029787">
    <property type="entry name" value="Nucleotide_cyclase"/>
</dbReference>
<evidence type="ECO:0000313" key="3">
    <source>
        <dbReference type="EMBL" id="CAB5060593.1"/>
    </source>
</evidence>
<sequence>MTFSHNGLHDSLTRVAAPPFFYESLKREISLSERNESALTATAFILKSDHPIYDYPIVAFSEIATRGVRVEDHLARMGANNFVVLITGGVDVAEQVTARICAQWTLGGVPGISLHYAWISHVKGESSLDFLNRLDGQETETTTF</sequence>
<gene>
    <name evidence="1" type="ORF">UFOPK1541_00619</name>
    <name evidence="2" type="ORF">UFOPK3861_00335</name>
    <name evidence="3" type="ORF">UFOPK4348_00267</name>
</gene>
<protein>
    <submittedName>
        <fullName evidence="2">Unannotated protein</fullName>
    </submittedName>
</protein>
<dbReference type="EMBL" id="CAFBQR010000028">
    <property type="protein sequence ID" value="CAB5060593.1"/>
    <property type="molecule type" value="Genomic_DNA"/>
</dbReference>
<accession>A0A6J7KBM2</accession>
<evidence type="ECO:0000313" key="1">
    <source>
        <dbReference type="EMBL" id="CAB4556953.1"/>
    </source>
</evidence>
<dbReference type="SUPFAM" id="SSF55073">
    <property type="entry name" value="Nucleotide cyclase"/>
    <property type="match status" value="1"/>
</dbReference>